<dbReference type="PANTHER" id="PTHR23542">
    <property type="match status" value="1"/>
</dbReference>
<feature type="transmembrane region" description="Helical" evidence="2">
    <location>
        <begin position="124"/>
        <end position="144"/>
    </location>
</feature>
<proteinExistence type="predicted"/>
<dbReference type="SUPFAM" id="SSF103473">
    <property type="entry name" value="MFS general substrate transporter"/>
    <property type="match status" value="1"/>
</dbReference>
<comment type="caution">
    <text evidence="3">The sequence shown here is derived from an EMBL/GenBank/DDBJ whole genome shotgun (WGS) entry which is preliminary data.</text>
</comment>
<sequence>MSLTASPAPAPRISYGAVLGSPYVARLLGGSLTSRLPNGMAPVAILLLATASGSSIAFGGLLSALYGLSSALSQPVKGRLMDRHGQSAVHLPAALLNSALLVALPLAGPYGGPGLAGRLAEQPLAGAALPAAGAAFALSVLLAARRRLGPTGHMQSGQPRRPLRGRHKTPFSGRNTPTFQPF</sequence>
<evidence type="ECO:0000313" key="4">
    <source>
        <dbReference type="Proteomes" id="UP001243364"/>
    </source>
</evidence>
<organism evidence="3 4">
    <name type="scientific">Streptomyces achromogenes</name>
    <dbReference type="NCBI Taxonomy" id="67255"/>
    <lineage>
        <taxon>Bacteria</taxon>
        <taxon>Bacillati</taxon>
        <taxon>Actinomycetota</taxon>
        <taxon>Actinomycetes</taxon>
        <taxon>Kitasatosporales</taxon>
        <taxon>Streptomycetaceae</taxon>
        <taxon>Streptomyces</taxon>
    </lineage>
</organism>
<feature type="region of interest" description="Disordered" evidence="1">
    <location>
        <begin position="150"/>
        <end position="182"/>
    </location>
</feature>
<evidence type="ECO:0000256" key="2">
    <source>
        <dbReference type="SAM" id="Phobius"/>
    </source>
</evidence>
<gene>
    <name evidence="3" type="ORF">QFZ56_006105</name>
</gene>
<keyword evidence="4" id="KW-1185">Reference proteome</keyword>
<dbReference type="EMBL" id="JAUSYA010000001">
    <property type="protein sequence ID" value="MDQ0687142.1"/>
    <property type="molecule type" value="Genomic_DNA"/>
</dbReference>
<keyword evidence="2" id="KW-1133">Transmembrane helix</keyword>
<name>A0ABU0Q8Z6_STRAH</name>
<dbReference type="RefSeq" id="WP_307047059.1">
    <property type="nucleotide sequence ID" value="NZ_JAUSYA010000001.1"/>
</dbReference>
<evidence type="ECO:0000313" key="3">
    <source>
        <dbReference type="EMBL" id="MDQ0687142.1"/>
    </source>
</evidence>
<dbReference type="InterPro" id="IPR036259">
    <property type="entry name" value="MFS_trans_sf"/>
</dbReference>
<reference evidence="3 4" key="1">
    <citation type="submission" date="2023-07" db="EMBL/GenBank/DDBJ databases">
        <title>Comparative genomics of wheat-associated soil bacteria to identify genetic determinants of phenazine resistance.</title>
        <authorList>
            <person name="Mouncey N."/>
        </authorList>
    </citation>
    <scope>NUCLEOTIDE SEQUENCE [LARGE SCALE GENOMIC DNA]</scope>
    <source>
        <strain evidence="3 4">W4I19-2</strain>
    </source>
</reference>
<feature type="transmembrane region" description="Helical" evidence="2">
    <location>
        <begin position="89"/>
        <end position="112"/>
    </location>
</feature>
<feature type="transmembrane region" description="Helical" evidence="2">
    <location>
        <begin position="43"/>
        <end position="68"/>
    </location>
</feature>
<protein>
    <submittedName>
        <fullName evidence="3">MFS family permease</fullName>
    </submittedName>
</protein>
<feature type="compositionally biased region" description="Polar residues" evidence="1">
    <location>
        <begin position="172"/>
        <end position="182"/>
    </location>
</feature>
<keyword evidence="2" id="KW-0812">Transmembrane</keyword>
<evidence type="ECO:0000256" key="1">
    <source>
        <dbReference type="SAM" id="MobiDB-lite"/>
    </source>
</evidence>
<keyword evidence="2" id="KW-0472">Membrane</keyword>
<dbReference type="Proteomes" id="UP001243364">
    <property type="component" value="Unassembled WGS sequence"/>
</dbReference>
<accession>A0ABU0Q8Z6</accession>
<dbReference type="PANTHER" id="PTHR23542:SF1">
    <property type="entry name" value="MAJOR FACILITATOR SUPERFAMILY (MFS) PROFILE DOMAIN-CONTAINING PROTEIN"/>
    <property type="match status" value="1"/>
</dbReference>